<dbReference type="EMBL" id="CP036274">
    <property type="protein sequence ID" value="QDU26933.1"/>
    <property type="molecule type" value="Genomic_DNA"/>
</dbReference>
<proteinExistence type="predicted"/>
<dbReference type="RefSeq" id="WP_145087815.1">
    <property type="nucleotide sequence ID" value="NZ_CP036274.1"/>
</dbReference>
<dbReference type="KEGG" id="aagg:ETAA8_20170"/>
<dbReference type="InterPro" id="IPR027558">
    <property type="entry name" value="Pre_pil_HX9DG_C"/>
</dbReference>
<sequence>MKRRGFTLIELLVVIAIIGVLVALLLPAIQAAREAARRTQCSNNMKQLGIAIHNFHDTKRKLPSGGRPPTSSTIRCGVFVYLLPFLDQKTLWDRYDTSVTWSHANNLPVSSLDLSSFKCPSSPKHGGLLDHNPDGYSAGSPWTGIVANGDYAASLGVDPALPALASALSPPQVVVGSSSTISTASQTTNGFLPKNAALTFADITDGLSNTIAIWESGGRPYVYRRGTLVNNDITKAHLNAGGWVRPASDILFAGSNSTGTTVPGVFINRTNGRDVGTESYGSSGYPSVGTEGSSQPYAFHPSGLNVLMGDGAVKFVDEGVPIGLVGALVTRNSGTSEAAISDF</sequence>
<dbReference type="InterPro" id="IPR012902">
    <property type="entry name" value="N_methyl_site"/>
</dbReference>
<protein>
    <submittedName>
        <fullName evidence="2">Putative major pilin subunit</fullName>
    </submittedName>
</protein>
<gene>
    <name evidence="2" type="ORF">ETAA8_20170</name>
</gene>
<dbReference type="Gene3D" id="3.30.700.10">
    <property type="entry name" value="Glycoprotein, Type 4 Pilin"/>
    <property type="match status" value="1"/>
</dbReference>
<dbReference type="NCBIfam" id="TIGR02532">
    <property type="entry name" value="IV_pilin_GFxxxE"/>
    <property type="match status" value="1"/>
</dbReference>
<dbReference type="Pfam" id="PF07963">
    <property type="entry name" value="N_methyl"/>
    <property type="match status" value="1"/>
</dbReference>
<dbReference type="SUPFAM" id="SSF54523">
    <property type="entry name" value="Pili subunits"/>
    <property type="match status" value="1"/>
</dbReference>
<dbReference type="OrthoDB" id="261883at2"/>
<dbReference type="AlphaFoldDB" id="A0A517Y9L9"/>
<dbReference type="Proteomes" id="UP000315017">
    <property type="component" value="Chromosome"/>
</dbReference>
<name>A0A517Y9L9_9BACT</name>
<dbReference type="InterPro" id="IPR011453">
    <property type="entry name" value="DUF1559"/>
</dbReference>
<evidence type="ECO:0000313" key="3">
    <source>
        <dbReference type="Proteomes" id="UP000315017"/>
    </source>
</evidence>
<keyword evidence="3" id="KW-1185">Reference proteome</keyword>
<dbReference type="NCBIfam" id="TIGR04294">
    <property type="entry name" value="pre_pil_HX9DG"/>
    <property type="match status" value="1"/>
</dbReference>
<feature type="domain" description="DUF1559" evidence="1">
    <location>
        <begin position="30"/>
        <end position="318"/>
    </location>
</feature>
<dbReference type="PROSITE" id="PS00409">
    <property type="entry name" value="PROKAR_NTER_METHYL"/>
    <property type="match status" value="1"/>
</dbReference>
<organism evidence="2 3">
    <name type="scientific">Anatilimnocola aggregata</name>
    <dbReference type="NCBI Taxonomy" id="2528021"/>
    <lineage>
        <taxon>Bacteria</taxon>
        <taxon>Pseudomonadati</taxon>
        <taxon>Planctomycetota</taxon>
        <taxon>Planctomycetia</taxon>
        <taxon>Pirellulales</taxon>
        <taxon>Pirellulaceae</taxon>
        <taxon>Anatilimnocola</taxon>
    </lineage>
</organism>
<evidence type="ECO:0000259" key="1">
    <source>
        <dbReference type="Pfam" id="PF07596"/>
    </source>
</evidence>
<dbReference type="PANTHER" id="PTHR30093">
    <property type="entry name" value="GENERAL SECRETION PATHWAY PROTEIN G"/>
    <property type="match status" value="1"/>
</dbReference>
<reference evidence="2 3" key="1">
    <citation type="submission" date="2019-02" db="EMBL/GenBank/DDBJ databases">
        <title>Deep-cultivation of Planctomycetes and their phenomic and genomic characterization uncovers novel biology.</title>
        <authorList>
            <person name="Wiegand S."/>
            <person name="Jogler M."/>
            <person name="Boedeker C."/>
            <person name="Pinto D."/>
            <person name="Vollmers J."/>
            <person name="Rivas-Marin E."/>
            <person name="Kohn T."/>
            <person name="Peeters S.H."/>
            <person name="Heuer A."/>
            <person name="Rast P."/>
            <person name="Oberbeckmann S."/>
            <person name="Bunk B."/>
            <person name="Jeske O."/>
            <person name="Meyerdierks A."/>
            <person name="Storesund J.E."/>
            <person name="Kallscheuer N."/>
            <person name="Luecker S."/>
            <person name="Lage O.M."/>
            <person name="Pohl T."/>
            <person name="Merkel B.J."/>
            <person name="Hornburger P."/>
            <person name="Mueller R.-W."/>
            <person name="Bruemmer F."/>
            <person name="Labrenz M."/>
            <person name="Spormann A.M."/>
            <person name="Op den Camp H."/>
            <person name="Overmann J."/>
            <person name="Amann R."/>
            <person name="Jetten M.S.M."/>
            <person name="Mascher T."/>
            <person name="Medema M.H."/>
            <person name="Devos D.P."/>
            <person name="Kaster A.-K."/>
            <person name="Ovreas L."/>
            <person name="Rohde M."/>
            <person name="Galperin M.Y."/>
            <person name="Jogler C."/>
        </authorList>
    </citation>
    <scope>NUCLEOTIDE SEQUENCE [LARGE SCALE GENOMIC DNA]</scope>
    <source>
        <strain evidence="2 3">ETA_A8</strain>
    </source>
</reference>
<dbReference type="InterPro" id="IPR045584">
    <property type="entry name" value="Pilin-like"/>
</dbReference>
<evidence type="ECO:0000313" key="2">
    <source>
        <dbReference type="EMBL" id="QDU26933.1"/>
    </source>
</evidence>
<dbReference type="PANTHER" id="PTHR30093:SF2">
    <property type="entry name" value="TYPE II SECRETION SYSTEM PROTEIN H"/>
    <property type="match status" value="1"/>
</dbReference>
<accession>A0A517Y9L9</accession>
<dbReference type="Pfam" id="PF07596">
    <property type="entry name" value="SBP_bac_10"/>
    <property type="match status" value="1"/>
</dbReference>